<reference evidence="2 3" key="1">
    <citation type="submission" date="2016-09" db="EMBL/GenBank/DDBJ databases">
        <title>Desulfuribacillus arsenicus sp. nov., an obligately anaerobic, dissimilatory arsenic- and antimonate-reducing bacterium isolated from anoxic sediments.</title>
        <authorList>
            <person name="Abin C.A."/>
            <person name="Hollibaugh J.T."/>
        </authorList>
    </citation>
    <scope>NUCLEOTIDE SEQUENCE [LARGE SCALE GENOMIC DNA]</scope>
    <source>
        <strain evidence="2 3">MLFW-2</strain>
    </source>
</reference>
<dbReference type="Gene3D" id="3.30.420.40">
    <property type="match status" value="2"/>
</dbReference>
<dbReference type="PANTHER" id="PTHR32432">
    <property type="entry name" value="CELL DIVISION PROTEIN FTSA-RELATED"/>
    <property type="match status" value="1"/>
</dbReference>
<sequence length="723" mass="79666">MNDQNSPIFALDIGTRSIVGILAIPEEDKLSIQACEVIEHQERSMLDGQIHDVIKVSEVIQKIKTRIENQTNITLTHASVAAAGRSLKTVRTKISRVIKDQPFTTRDEVVAFELEAVQQAQKILVKENEGIDKTKYHCVGYSIVEYTLDDIPIGSIIDQFGEKATIDVIATFLPKIVVDSLQAALDRAGLEISALTLEPIAAINVLIPATMRKLNLALVDIGAGTSDIALTAEGTVTAYAMVPIAGDEITEAISQKYLLDFNVAEELKRSLHNETVIYEDVLGFPYEAASKEIISEIRGTVENLAKKIAEKILELNKQSPQAVMLVGGGSMTPLLPELLAQQLHLPKERVAVRGADAIKNLIGDHNLLKGPEAVTPVGIVMSAKSHKIDFINLIVNQKKIRVFDLKKLTVGDALIAAGIDMNKLHGKPGMALSVEVNGHLRMIRGELGTPAKIILNGNIASLESPVQEGDELIVEQGKDGQDASAMLADILTMEDLKPLTIYYNRERKELPVLLFKNGQATELSTPLQDRDQFLCYPPSTVKEAMEACGVTDFDFSNKDMTVTINGQEKRFPGSSTDSRTIYINDQVGTLRQRVREGDQIEVRNTTAKELSITDVVEPELLRSFEVSVRVNQETITMKHPGISVTLNGAPAKLDSRVKDLDSISIIRKEHIQIMFNDIFKYIDIMSKKPKDSSRLRMTLNHMPATFDASIKTGDVIELEWIES</sequence>
<dbReference type="Proteomes" id="UP000095255">
    <property type="component" value="Unassembled WGS sequence"/>
</dbReference>
<evidence type="ECO:0000313" key="2">
    <source>
        <dbReference type="EMBL" id="OEH86956.1"/>
    </source>
</evidence>
<dbReference type="PANTHER" id="PTHR32432:SF3">
    <property type="entry name" value="ETHANOLAMINE UTILIZATION PROTEIN EUTJ"/>
    <property type="match status" value="1"/>
</dbReference>
<name>A0A1E5LA04_9FIRM</name>
<feature type="domain" description="SHS2" evidence="1">
    <location>
        <begin position="8"/>
        <end position="206"/>
    </location>
</feature>
<dbReference type="Pfam" id="PF14450">
    <property type="entry name" value="FtsA"/>
    <property type="match status" value="1"/>
</dbReference>
<gene>
    <name evidence="2" type="ORF">BHU72_01480</name>
</gene>
<proteinExistence type="predicted"/>
<dbReference type="OrthoDB" id="9768127at2"/>
<dbReference type="InterPro" id="IPR043129">
    <property type="entry name" value="ATPase_NBD"/>
</dbReference>
<dbReference type="SUPFAM" id="SSF53067">
    <property type="entry name" value="Actin-like ATPase domain"/>
    <property type="match status" value="2"/>
</dbReference>
<dbReference type="SMART" id="SM00842">
    <property type="entry name" value="FtsA"/>
    <property type="match status" value="1"/>
</dbReference>
<dbReference type="EMBL" id="MJAT01000001">
    <property type="protein sequence ID" value="OEH86956.1"/>
    <property type="molecule type" value="Genomic_DNA"/>
</dbReference>
<dbReference type="STRING" id="1390249.BHU72_01480"/>
<comment type="caution">
    <text evidence="2">The sequence shown here is derived from an EMBL/GenBank/DDBJ whole genome shotgun (WGS) entry which is preliminary data.</text>
</comment>
<dbReference type="InterPro" id="IPR050696">
    <property type="entry name" value="FtsA/MreB"/>
</dbReference>
<organism evidence="2 3">
    <name type="scientific">Desulfuribacillus stibiiarsenatis</name>
    <dbReference type="NCBI Taxonomy" id="1390249"/>
    <lineage>
        <taxon>Bacteria</taxon>
        <taxon>Bacillati</taxon>
        <taxon>Bacillota</taxon>
        <taxon>Desulfuribacillia</taxon>
        <taxon>Desulfuribacillales</taxon>
        <taxon>Desulfuribacillaceae</taxon>
        <taxon>Desulfuribacillus</taxon>
    </lineage>
</organism>
<protein>
    <recommendedName>
        <fullName evidence="1">SHS2 domain-containing protein</fullName>
    </recommendedName>
</protein>
<dbReference type="AlphaFoldDB" id="A0A1E5LA04"/>
<dbReference type="CDD" id="cd24004">
    <property type="entry name" value="ASKHA_NBD_PilM-like"/>
    <property type="match status" value="1"/>
</dbReference>
<keyword evidence="3" id="KW-1185">Reference proteome</keyword>
<dbReference type="InterPro" id="IPR003494">
    <property type="entry name" value="SHS2_FtsA"/>
</dbReference>
<evidence type="ECO:0000313" key="3">
    <source>
        <dbReference type="Proteomes" id="UP000095255"/>
    </source>
</evidence>
<accession>A0A1E5LA04</accession>
<evidence type="ECO:0000259" key="1">
    <source>
        <dbReference type="SMART" id="SM00842"/>
    </source>
</evidence>
<dbReference type="GO" id="GO:0051301">
    <property type="term" value="P:cell division"/>
    <property type="evidence" value="ECO:0007669"/>
    <property type="project" value="InterPro"/>
</dbReference>
<dbReference type="RefSeq" id="WP_069700834.1">
    <property type="nucleotide sequence ID" value="NZ_MJAT01000001.1"/>
</dbReference>